<dbReference type="EMBL" id="JASSZA010000005">
    <property type="protein sequence ID" value="KAK2112191.1"/>
    <property type="molecule type" value="Genomic_DNA"/>
</dbReference>
<name>A0ABQ9VST0_SAGOE</name>
<accession>A0ABQ9VST0</accession>
<dbReference type="Proteomes" id="UP001266305">
    <property type="component" value="Unassembled WGS sequence"/>
</dbReference>
<protein>
    <submittedName>
        <fullName evidence="1">Uncharacterized protein</fullName>
    </submittedName>
</protein>
<gene>
    <name evidence="1" type="ORF">P7K49_011938</name>
</gene>
<proteinExistence type="predicted"/>
<evidence type="ECO:0000313" key="1">
    <source>
        <dbReference type="EMBL" id="KAK2112191.1"/>
    </source>
</evidence>
<organism evidence="1 2">
    <name type="scientific">Saguinus oedipus</name>
    <name type="common">Cotton-top tamarin</name>
    <name type="synonym">Oedipomidas oedipus</name>
    <dbReference type="NCBI Taxonomy" id="9490"/>
    <lineage>
        <taxon>Eukaryota</taxon>
        <taxon>Metazoa</taxon>
        <taxon>Chordata</taxon>
        <taxon>Craniata</taxon>
        <taxon>Vertebrata</taxon>
        <taxon>Euteleostomi</taxon>
        <taxon>Mammalia</taxon>
        <taxon>Eutheria</taxon>
        <taxon>Euarchontoglires</taxon>
        <taxon>Primates</taxon>
        <taxon>Haplorrhini</taxon>
        <taxon>Platyrrhini</taxon>
        <taxon>Cebidae</taxon>
        <taxon>Callitrichinae</taxon>
        <taxon>Saguinus</taxon>
    </lineage>
</organism>
<comment type="caution">
    <text evidence="1">The sequence shown here is derived from an EMBL/GenBank/DDBJ whole genome shotgun (WGS) entry which is preliminary data.</text>
</comment>
<reference evidence="1 2" key="1">
    <citation type="submission" date="2023-05" db="EMBL/GenBank/DDBJ databases">
        <title>B98-5 Cell Line De Novo Hybrid Assembly: An Optical Mapping Approach.</title>
        <authorList>
            <person name="Kananen K."/>
            <person name="Auerbach J.A."/>
            <person name="Kautto E."/>
            <person name="Blachly J.S."/>
        </authorList>
    </citation>
    <scope>NUCLEOTIDE SEQUENCE [LARGE SCALE GENOMIC DNA]</scope>
    <source>
        <strain evidence="1">B95-8</strain>
        <tissue evidence="1">Cell line</tissue>
    </source>
</reference>
<sequence>MQTETAGASNHELPEHWTNTKKLAIQVKQYVAPLQANEVSILRRKCQQFELKQHEFREKFRHQAPFSFSDPNPYKSLNKTLGCPLCILLLRAWLQAHSSGPLTPHVTHSLLAGLHPLIPTPCTFSGFLSPRSTHLPFLPESCLSWPATSHSSHAPLVFPLSKFMVNVQCTSSHSPGPGSPLKLRPKRPLRAGACGAHGALASAFLLPVWCPGTAGLARQHLSPTGSSRCEPRILRVAPLLPSLSSCSLASSSHPTLLQATMSTQLFSP</sequence>
<evidence type="ECO:0000313" key="2">
    <source>
        <dbReference type="Proteomes" id="UP001266305"/>
    </source>
</evidence>
<keyword evidence="2" id="KW-1185">Reference proteome</keyword>